<dbReference type="EMBL" id="BARU01010939">
    <property type="protein sequence ID" value="GAH39197.1"/>
    <property type="molecule type" value="Genomic_DNA"/>
</dbReference>
<accession>X1F2P2</accession>
<gene>
    <name evidence="1" type="ORF">S03H2_20702</name>
</gene>
<dbReference type="AlphaFoldDB" id="X1F2P2"/>
<sequence length="176" mass="20295">MIGIEPGAYKLLIIPAYWSHPGPIKLRFAIENYMPYAMKRSYNITTNPTYHPWEIIDDVLDPEKPWQKVNYTLYSYGEIITFNNTFVDIDPLSPDGSKVFVECYGNAIDWTQLVVCINNVSSYDLYLMQNLTWIDNFGPNDEIKAIATGVNDNSTFEFGVLNDDFTLIFVFDELFT</sequence>
<proteinExistence type="predicted"/>
<reference evidence="1" key="1">
    <citation type="journal article" date="2014" name="Front. Microbiol.">
        <title>High frequency of phylogenetically diverse reductive dehalogenase-homologous genes in deep subseafloor sedimentary metagenomes.</title>
        <authorList>
            <person name="Kawai M."/>
            <person name="Futagami T."/>
            <person name="Toyoda A."/>
            <person name="Takaki Y."/>
            <person name="Nishi S."/>
            <person name="Hori S."/>
            <person name="Arai W."/>
            <person name="Tsubouchi T."/>
            <person name="Morono Y."/>
            <person name="Uchiyama I."/>
            <person name="Ito T."/>
            <person name="Fujiyama A."/>
            <person name="Inagaki F."/>
            <person name="Takami H."/>
        </authorList>
    </citation>
    <scope>NUCLEOTIDE SEQUENCE</scope>
    <source>
        <strain evidence="1">Expedition CK06-06</strain>
    </source>
</reference>
<name>X1F2P2_9ZZZZ</name>
<feature type="non-terminal residue" evidence="1">
    <location>
        <position position="176"/>
    </location>
</feature>
<comment type="caution">
    <text evidence="1">The sequence shown here is derived from an EMBL/GenBank/DDBJ whole genome shotgun (WGS) entry which is preliminary data.</text>
</comment>
<organism evidence="1">
    <name type="scientific">marine sediment metagenome</name>
    <dbReference type="NCBI Taxonomy" id="412755"/>
    <lineage>
        <taxon>unclassified sequences</taxon>
        <taxon>metagenomes</taxon>
        <taxon>ecological metagenomes</taxon>
    </lineage>
</organism>
<evidence type="ECO:0000313" key="1">
    <source>
        <dbReference type="EMBL" id="GAH39197.1"/>
    </source>
</evidence>
<protein>
    <submittedName>
        <fullName evidence="1">Uncharacterized protein</fullName>
    </submittedName>
</protein>